<proteinExistence type="predicted"/>
<dbReference type="Proteomes" id="UP001181313">
    <property type="component" value="Unassembled WGS sequence"/>
</dbReference>
<feature type="region of interest" description="Disordered" evidence="1">
    <location>
        <begin position="25"/>
        <end position="44"/>
    </location>
</feature>
<organism evidence="2 3">
    <name type="scientific">Streptomyces althioticus subsp. attaecolombicae</name>
    <dbReference type="NCBI Taxonomy" id="3075534"/>
    <lineage>
        <taxon>Bacteria</taxon>
        <taxon>Bacillati</taxon>
        <taxon>Actinomycetota</taxon>
        <taxon>Actinomycetes</taxon>
        <taxon>Kitasatosporales</taxon>
        <taxon>Streptomycetaceae</taxon>
        <taxon>Streptomyces</taxon>
        <taxon>Streptomyces althioticus group</taxon>
    </lineage>
</organism>
<dbReference type="GeneID" id="97448484"/>
<evidence type="ECO:0000313" key="3">
    <source>
        <dbReference type="Proteomes" id="UP001181313"/>
    </source>
</evidence>
<reference evidence="2" key="1">
    <citation type="submission" date="2024-05" db="EMBL/GenBank/DDBJ databases">
        <title>30 novel species of actinomycetes from the DSMZ collection.</title>
        <authorList>
            <person name="Nouioui I."/>
        </authorList>
    </citation>
    <scope>NUCLEOTIDE SEQUENCE</scope>
    <source>
        <strain evidence="2">DSM 41972</strain>
    </source>
</reference>
<sequence length="44" mass="4254">MSGWAVAGVVAGVWLWGQVFGFGDAAATPPPSEPAPGVSAAAGR</sequence>
<evidence type="ECO:0008006" key="4">
    <source>
        <dbReference type="Google" id="ProtNLM"/>
    </source>
</evidence>
<name>A0ABU3I188_9ACTN</name>
<evidence type="ECO:0000256" key="1">
    <source>
        <dbReference type="SAM" id="MobiDB-lite"/>
    </source>
</evidence>
<accession>A0ABU3I188</accession>
<evidence type="ECO:0000313" key="2">
    <source>
        <dbReference type="EMBL" id="MDT3726713.1"/>
    </source>
</evidence>
<comment type="caution">
    <text evidence="2">The sequence shown here is derived from an EMBL/GenBank/DDBJ whole genome shotgun (WGS) entry which is preliminary data.</text>
</comment>
<dbReference type="EMBL" id="JAVSGH010000020">
    <property type="protein sequence ID" value="MDT3726713.1"/>
    <property type="molecule type" value="Genomic_DNA"/>
</dbReference>
<gene>
    <name evidence="2" type="ORF">ROS62_18215</name>
</gene>
<feature type="compositionally biased region" description="Low complexity" evidence="1">
    <location>
        <begin position="35"/>
        <end position="44"/>
    </location>
</feature>
<keyword evidence="3" id="KW-1185">Reference proteome</keyword>
<protein>
    <recommendedName>
        <fullName evidence="4">Class F sortase</fullName>
    </recommendedName>
</protein>
<dbReference type="RefSeq" id="WP_261675843.1">
    <property type="nucleotide sequence ID" value="NZ_JAVSGH010000020.1"/>
</dbReference>